<gene>
    <name evidence="3" type="ORF">RYS15_13465</name>
</gene>
<dbReference type="InterPro" id="IPR000160">
    <property type="entry name" value="GGDEF_dom"/>
</dbReference>
<protein>
    <submittedName>
        <fullName evidence="3">EAL domain-containing protein</fullName>
    </submittedName>
</protein>
<keyword evidence="1" id="KW-0812">Transmembrane</keyword>
<evidence type="ECO:0000259" key="2">
    <source>
        <dbReference type="PROSITE" id="PS50883"/>
    </source>
</evidence>
<dbReference type="Proteomes" id="UP001269819">
    <property type="component" value="Unassembled WGS sequence"/>
</dbReference>
<dbReference type="SMART" id="SM00267">
    <property type="entry name" value="GGDEF"/>
    <property type="match status" value="1"/>
</dbReference>
<dbReference type="InterPro" id="IPR043128">
    <property type="entry name" value="Rev_trsase/Diguanyl_cyclase"/>
</dbReference>
<dbReference type="EMBL" id="JAWIIJ010000008">
    <property type="protein sequence ID" value="MDV2079694.1"/>
    <property type="molecule type" value="Genomic_DNA"/>
</dbReference>
<dbReference type="CDD" id="cd01948">
    <property type="entry name" value="EAL"/>
    <property type="match status" value="1"/>
</dbReference>
<dbReference type="Gene3D" id="3.20.20.450">
    <property type="entry name" value="EAL domain"/>
    <property type="match status" value="1"/>
</dbReference>
<dbReference type="PANTHER" id="PTHR33121">
    <property type="entry name" value="CYCLIC DI-GMP PHOSPHODIESTERASE PDEF"/>
    <property type="match status" value="1"/>
</dbReference>
<dbReference type="RefSeq" id="WP_316974191.1">
    <property type="nucleotide sequence ID" value="NZ_JAWIIJ010000008.1"/>
</dbReference>
<evidence type="ECO:0000256" key="1">
    <source>
        <dbReference type="SAM" id="Phobius"/>
    </source>
</evidence>
<dbReference type="Gene3D" id="3.30.70.270">
    <property type="match status" value="1"/>
</dbReference>
<name>A0ABU3VZH1_9GAMM</name>
<feature type="domain" description="EAL" evidence="2">
    <location>
        <begin position="367"/>
        <end position="629"/>
    </location>
</feature>
<comment type="caution">
    <text evidence="3">The sequence shown here is derived from an EMBL/GenBank/DDBJ whole genome shotgun (WGS) entry which is preliminary data.</text>
</comment>
<keyword evidence="4" id="KW-1185">Reference proteome</keyword>
<dbReference type="PANTHER" id="PTHR33121:SF70">
    <property type="entry name" value="SIGNALING PROTEIN YKOW"/>
    <property type="match status" value="1"/>
</dbReference>
<dbReference type="SUPFAM" id="SSF141868">
    <property type="entry name" value="EAL domain-like"/>
    <property type="match status" value="1"/>
</dbReference>
<evidence type="ECO:0000313" key="4">
    <source>
        <dbReference type="Proteomes" id="UP001269819"/>
    </source>
</evidence>
<sequence length="642" mass="72062">MGARSAAQRVFSRPVVVTLFVVLVLLLGASFHSYRQDQELQSVSLAELRMASWNLAQLGHEADEFGHELRSMTTVAADQDQLLLQYDILWSRYDYLLQSRESAPTRNHSDNESRLRSLFSQLRAMETPLMALVSGQRVDWDTLTTQWQPQRVALQQLVVDNFVGDETGQLMDQVQASRERLSLLSVLTLVVVAVILGYLAFALIYIRRQSRIDQQTGLPNANYLQVLQSVGVGQAIIACEIRDYRVVLSEYGTDYAADLTHTFIDRLKVGLELYSFQLVQLSPSEFVIFVHTGDTGQLVRQLLASVHFDWMVHDAVLPVRGIFGIDPAGAGPIMDWQDRYQQAQRCLAQAERQGLDHCINNQDLRKQLMEERLVHAGLVRFLADEPSSLSLSLMYQPIVSTGDIKDIRGAEVLLRAWQEELGPVPPNRVVELCERFGLGRQLGRWLFRQIAMETRQLYTDLGFQGTLSINLNPAMLADELETDVRSLLLDAGIPASCLCLEITEDNAALNFGRINELIQRLSQAGVGFALDDFGTGHSSLEYVRELKIDRLKIDRCFVQGIEHSAGKARFLGSIIAMAEQGFLKSVVEGVENEAQWNLVRAMGGSLVQGFFAYKPLLFSDFVAEILKHWSTVSSDHTLEVSS</sequence>
<dbReference type="SMART" id="SM00052">
    <property type="entry name" value="EAL"/>
    <property type="match status" value="1"/>
</dbReference>
<keyword evidence="1" id="KW-0472">Membrane</keyword>
<dbReference type="PROSITE" id="PS50883">
    <property type="entry name" value="EAL"/>
    <property type="match status" value="1"/>
</dbReference>
<organism evidence="3 4">
    <name type="scientific">Marinobacter xestospongiae</name>
    <dbReference type="NCBI Taxonomy" id="994319"/>
    <lineage>
        <taxon>Bacteria</taxon>
        <taxon>Pseudomonadati</taxon>
        <taxon>Pseudomonadota</taxon>
        <taxon>Gammaproteobacteria</taxon>
        <taxon>Pseudomonadales</taxon>
        <taxon>Marinobacteraceae</taxon>
        <taxon>Marinobacter</taxon>
    </lineage>
</organism>
<dbReference type="Pfam" id="PF00563">
    <property type="entry name" value="EAL"/>
    <property type="match status" value="1"/>
</dbReference>
<keyword evidence="1" id="KW-1133">Transmembrane helix</keyword>
<accession>A0ABU3VZH1</accession>
<evidence type="ECO:0000313" key="3">
    <source>
        <dbReference type="EMBL" id="MDV2079694.1"/>
    </source>
</evidence>
<feature type="transmembrane region" description="Helical" evidence="1">
    <location>
        <begin position="181"/>
        <end position="206"/>
    </location>
</feature>
<dbReference type="InterPro" id="IPR050706">
    <property type="entry name" value="Cyclic-di-GMP_PDE-like"/>
</dbReference>
<reference evidence="3 4" key="1">
    <citation type="submission" date="2023-10" db="EMBL/GenBank/DDBJ databases">
        <title>Characteristics and mechanism of a salt-tolerant marine origin heterotrophic nitrifying- aerobic denitrifying bacteria Marinobacter xestospongiae HN1.</title>
        <authorList>
            <person name="Qi R."/>
        </authorList>
    </citation>
    <scope>NUCLEOTIDE SEQUENCE [LARGE SCALE GENOMIC DNA]</scope>
    <source>
        <strain evidence="3 4">HN1</strain>
    </source>
</reference>
<dbReference type="InterPro" id="IPR001633">
    <property type="entry name" value="EAL_dom"/>
</dbReference>
<proteinExistence type="predicted"/>
<dbReference type="InterPro" id="IPR035919">
    <property type="entry name" value="EAL_sf"/>
</dbReference>